<dbReference type="InterPro" id="IPR022059">
    <property type="entry name" value="DUF3615"/>
</dbReference>
<dbReference type="PANTHER" id="PTHR34710">
    <property type="entry name" value="OS03G0834100 PROTEIN"/>
    <property type="match status" value="1"/>
</dbReference>
<name>A0A835AQN7_9POAL</name>
<keyword evidence="3" id="KW-1185">Reference proteome</keyword>
<proteinExistence type="predicted"/>
<evidence type="ECO:0000313" key="2">
    <source>
        <dbReference type="EMBL" id="KAF8669400.1"/>
    </source>
</evidence>
<dbReference type="AlphaFoldDB" id="A0A835AQN7"/>
<protein>
    <recommendedName>
        <fullName evidence="1">DUF3615 domain-containing protein</fullName>
    </recommendedName>
</protein>
<dbReference type="Pfam" id="PF12274">
    <property type="entry name" value="DUF3615"/>
    <property type="match status" value="1"/>
</dbReference>
<dbReference type="Proteomes" id="UP000636709">
    <property type="component" value="Unassembled WGS sequence"/>
</dbReference>
<evidence type="ECO:0000313" key="3">
    <source>
        <dbReference type="Proteomes" id="UP000636709"/>
    </source>
</evidence>
<comment type="caution">
    <text evidence="2">The sequence shown here is derived from an EMBL/GenBank/DDBJ whole genome shotgun (WGS) entry which is preliminary data.</text>
</comment>
<dbReference type="PANTHER" id="PTHR34710:SF18">
    <property type="entry name" value="OS05G0522700 PROTEIN"/>
    <property type="match status" value="1"/>
</dbReference>
<reference evidence="2" key="1">
    <citation type="submission" date="2020-07" db="EMBL/GenBank/DDBJ databases">
        <title>Genome sequence and genetic diversity analysis of an under-domesticated orphan crop, white fonio (Digitaria exilis).</title>
        <authorList>
            <person name="Bennetzen J.L."/>
            <person name="Chen S."/>
            <person name="Ma X."/>
            <person name="Wang X."/>
            <person name="Yssel A.E.J."/>
            <person name="Chaluvadi S.R."/>
            <person name="Johnson M."/>
            <person name="Gangashetty P."/>
            <person name="Hamidou F."/>
            <person name="Sanogo M.D."/>
            <person name="Zwaenepoel A."/>
            <person name="Wallace J."/>
            <person name="Van De Peer Y."/>
            <person name="Van Deynze A."/>
        </authorList>
    </citation>
    <scope>NUCLEOTIDE SEQUENCE</scope>
    <source>
        <tissue evidence="2">Leaves</tissue>
    </source>
</reference>
<accession>A0A835AQN7</accession>
<evidence type="ECO:0000259" key="1">
    <source>
        <dbReference type="Pfam" id="PF12274"/>
    </source>
</evidence>
<dbReference type="EMBL" id="JACEFO010002272">
    <property type="protein sequence ID" value="KAF8669400.1"/>
    <property type="molecule type" value="Genomic_DNA"/>
</dbReference>
<dbReference type="OrthoDB" id="663959at2759"/>
<organism evidence="2 3">
    <name type="scientific">Digitaria exilis</name>
    <dbReference type="NCBI Taxonomy" id="1010633"/>
    <lineage>
        <taxon>Eukaryota</taxon>
        <taxon>Viridiplantae</taxon>
        <taxon>Streptophyta</taxon>
        <taxon>Embryophyta</taxon>
        <taxon>Tracheophyta</taxon>
        <taxon>Spermatophyta</taxon>
        <taxon>Magnoliopsida</taxon>
        <taxon>Liliopsida</taxon>
        <taxon>Poales</taxon>
        <taxon>Poaceae</taxon>
        <taxon>PACMAD clade</taxon>
        <taxon>Panicoideae</taxon>
        <taxon>Panicodae</taxon>
        <taxon>Paniceae</taxon>
        <taxon>Anthephorinae</taxon>
        <taxon>Digitaria</taxon>
    </lineage>
</organism>
<gene>
    <name evidence="2" type="ORF">HU200_051749</name>
</gene>
<sequence length="176" mass="20239">MHPNGEYEPAPGEVTKYTTWDYDTRWTHGNFVARRKRSGCFSFVPAPRTLFFFEIMHSPYFTGVVTCTPLDEPVTEGYSILGFRIWWGTRRRGNSDAICKSCHRHFDFPHTLTSKTPECEHKNVERICEVCGSRSCVLHQFPDQKNVRMPLADTFMAASSEDAGSRSAWMISEPDF</sequence>
<feature type="domain" description="DUF3615" evidence="1">
    <location>
        <begin position="17"/>
        <end position="104"/>
    </location>
</feature>